<evidence type="ECO:0000256" key="7">
    <source>
        <dbReference type="SAM" id="MobiDB-lite"/>
    </source>
</evidence>
<keyword evidence="10" id="KW-1185">Reference proteome</keyword>
<organism evidence="9 10">
    <name type="scientific">Diabrotica balteata</name>
    <name type="common">Banded cucumber beetle</name>
    <dbReference type="NCBI Taxonomy" id="107213"/>
    <lineage>
        <taxon>Eukaryota</taxon>
        <taxon>Metazoa</taxon>
        <taxon>Ecdysozoa</taxon>
        <taxon>Arthropoda</taxon>
        <taxon>Hexapoda</taxon>
        <taxon>Insecta</taxon>
        <taxon>Pterygota</taxon>
        <taxon>Neoptera</taxon>
        <taxon>Endopterygota</taxon>
        <taxon>Coleoptera</taxon>
        <taxon>Polyphaga</taxon>
        <taxon>Cucujiformia</taxon>
        <taxon>Chrysomeloidea</taxon>
        <taxon>Chrysomelidae</taxon>
        <taxon>Galerucinae</taxon>
        <taxon>Diabroticina</taxon>
        <taxon>Diabroticites</taxon>
        <taxon>Diabrotica</taxon>
    </lineage>
</organism>
<feature type="region of interest" description="Disordered" evidence="7">
    <location>
        <begin position="441"/>
        <end position="529"/>
    </location>
</feature>
<dbReference type="Pfam" id="PF13873">
    <property type="entry name" value="Myb_DNA-bind_5"/>
    <property type="match status" value="1"/>
</dbReference>
<evidence type="ECO:0000256" key="2">
    <source>
        <dbReference type="ARBA" id="ARBA00016807"/>
    </source>
</evidence>
<evidence type="ECO:0000256" key="6">
    <source>
        <dbReference type="SAM" id="Coils"/>
    </source>
</evidence>
<evidence type="ECO:0000259" key="8">
    <source>
        <dbReference type="Pfam" id="PF13873"/>
    </source>
</evidence>
<evidence type="ECO:0000256" key="5">
    <source>
        <dbReference type="ARBA" id="ARBA00025466"/>
    </source>
</evidence>
<feature type="domain" description="Myb/SANT-like DNA-binding" evidence="8">
    <location>
        <begin position="12"/>
        <end position="83"/>
    </location>
</feature>
<accession>A0A9N9XID8</accession>
<evidence type="ECO:0000313" key="10">
    <source>
        <dbReference type="Proteomes" id="UP001153709"/>
    </source>
</evidence>
<name>A0A9N9XID8_DIABA</name>
<gene>
    <name evidence="9" type="ORF">DIABBA_LOCUS13319</name>
</gene>
<dbReference type="PANTHER" id="PTHR10773">
    <property type="entry name" value="DNA-DIRECTED RNA POLYMERASES I, II, AND III SUBUNIT RPABC2"/>
    <property type="match status" value="1"/>
</dbReference>
<comment type="function">
    <text evidence="5">Involved in transvection phenomena (= synapsis-dependent gene expression), where the synaptic pairing of chromosomes carrying genes with which zeste interacts influences the expression of these genes. Zeste binds to DNA and stimulates transcription from a nearby promoter.</text>
</comment>
<proteinExistence type="predicted"/>
<sequence>MSGNGNKYAPYSTKERVLLIQLVTENPVIENKRTDNASAMEKKMAWKLIARNYNCQPEVNNIRTSEQLKKLWNNLKQRKRKETTALRHSMLATGGGPLIKPERDGVLEFVEEAAPNIDVSIDCPFDSTAVCEKAQEQLHQPGSSIARSSVASDPPYFFPTTEFKEMDLLYNTCSVTPAVHTEEDDYFVLQSANTPTSSRALGVIPQIFSEHKQRSKKTIDTIRHQEEIHKMRMKILEVDMLRAKALQEAAEKDRQRATDEAELASLKLLDYKNGSRTQDKVESTGTDNKLLLLDIPEVTHGIYESILKEDESTENIKLSCSTSSDNAISQNETEVSISINGRNPNQSEASNVENYEDTCSLANLEDNPLFYVEIDDHNIISTVGHTMELDEELLAAATSQIDSFKMINENEDDIPVLESSNRVNEMPAIDTDTEITNLVKPDENRHEENTLTSMENKTDKTSREVLNTPMLRNPNQNSVGDPDFTPELNAANTSSDNNSNKAVERKRKKRQFVNTDDWSENKRKQRRERGKEYIGRKLIEGKWKYDIKREAKKMKEPCNCKASLKGKSLKCRMFSEEERKQIFNAFWSDMGWKERKMYVSLLIDSKAPQRNRNRTTECKSRRNETLVYYLKINEERQRVCKQMFLNTHCVKENMILDWLKNSKVKVKNVEKAVIKTNRYKNMKQELKQFFNKLPKVESHYCRASSSKLYLEPNWHSKFSLYSFYKDWCNQHNQSFLSIASFTHVFEEMNLSLFRTKKDECDKCVAHKTGNLTDDEFNLHQTKKEEARTEKSTDKESDNKVYCMDLQSVLLSPKSNVSSLYFKTKLIVHNFTFFDLKTSNGYCYIWHESAGGVTASDYASIICQFIVDHVKVDMKTDQKLIIYSDGCTSQNRNSILANALLNLSITLNINIEQKFLEKGHTQMEADSIHSTIERQIRTTNINVPADYVRICMKARQKPKPYKVYYLEYSFFKDFRKIQFMTSLRPGKKIGDPLVTEIRALRYTPDGSVFYKLRHPDTFVELNFSRVSKKKRIETACLLNNLPNLYDSPRPIKREKYLHLQSLKKSLESDYHCFYDNLPFN</sequence>
<keyword evidence="3" id="KW-0805">Transcription regulation</keyword>
<dbReference type="InterPro" id="IPR028002">
    <property type="entry name" value="Myb_DNA-bind_5"/>
</dbReference>
<dbReference type="Proteomes" id="UP001153709">
    <property type="component" value="Chromosome 9"/>
</dbReference>
<comment type="subunit">
    <text evidence="1">Self-associates forming complexes of several hundred monomers.</text>
</comment>
<dbReference type="EMBL" id="OU898284">
    <property type="protein sequence ID" value="CAG9840695.1"/>
    <property type="molecule type" value="Genomic_DNA"/>
</dbReference>
<evidence type="ECO:0000256" key="4">
    <source>
        <dbReference type="ARBA" id="ARBA00023163"/>
    </source>
</evidence>
<feature type="compositionally biased region" description="Low complexity" evidence="7">
    <location>
        <begin position="489"/>
        <end position="501"/>
    </location>
</feature>
<dbReference type="AlphaFoldDB" id="A0A9N9XID8"/>
<keyword evidence="4" id="KW-0804">Transcription</keyword>
<keyword evidence="6" id="KW-0175">Coiled coil</keyword>
<reference evidence="9" key="1">
    <citation type="submission" date="2022-01" db="EMBL/GenBank/DDBJ databases">
        <authorList>
            <person name="King R."/>
        </authorList>
    </citation>
    <scope>NUCLEOTIDE SEQUENCE</scope>
</reference>
<evidence type="ECO:0000313" key="9">
    <source>
        <dbReference type="EMBL" id="CAG9840695.1"/>
    </source>
</evidence>
<dbReference type="PANTHER" id="PTHR10773:SF19">
    <property type="match status" value="1"/>
</dbReference>
<evidence type="ECO:0000256" key="1">
    <source>
        <dbReference type="ARBA" id="ARBA00011764"/>
    </source>
</evidence>
<protein>
    <recommendedName>
        <fullName evidence="2">Regulatory protein zeste</fullName>
    </recommendedName>
</protein>
<dbReference type="OrthoDB" id="6775418at2759"/>
<feature type="coiled-coil region" evidence="6">
    <location>
        <begin position="240"/>
        <end position="267"/>
    </location>
</feature>
<evidence type="ECO:0000256" key="3">
    <source>
        <dbReference type="ARBA" id="ARBA00023015"/>
    </source>
</evidence>